<gene>
    <name evidence="1" type="ORF">TRIUR3_33656</name>
</gene>
<dbReference type="EMBL" id="KD134099">
    <property type="protein sequence ID" value="EMS58363.1"/>
    <property type="molecule type" value="Genomic_DNA"/>
</dbReference>
<proteinExistence type="predicted"/>
<name>M7Z5D1_TRIUA</name>
<dbReference type="OMA" id="AACWWIL"/>
<reference evidence="1" key="1">
    <citation type="journal article" date="2013" name="Nature">
        <title>Draft genome of the wheat A-genome progenitor Triticum urartu.</title>
        <authorList>
            <person name="Ling H.Q."/>
            <person name="Zhao S."/>
            <person name="Liu D."/>
            <person name="Wang J."/>
            <person name="Sun H."/>
            <person name="Zhang C."/>
            <person name="Fan H."/>
            <person name="Li D."/>
            <person name="Dong L."/>
            <person name="Tao Y."/>
            <person name="Gao C."/>
            <person name="Wu H."/>
            <person name="Li Y."/>
            <person name="Cui Y."/>
            <person name="Guo X."/>
            <person name="Zheng S."/>
            <person name="Wang B."/>
            <person name="Yu K."/>
            <person name="Liang Q."/>
            <person name="Yang W."/>
            <person name="Lou X."/>
            <person name="Chen J."/>
            <person name="Feng M."/>
            <person name="Jian J."/>
            <person name="Zhang X."/>
            <person name="Luo G."/>
            <person name="Jiang Y."/>
            <person name="Liu J."/>
            <person name="Wang Z."/>
            <person name="Sha Y."/>
            <person name="Zhang B."/>
            <person name="Wu H."/>
            <person name="Tang D."/>
            <person name="Shen Q."/>
            <person name="Xue P."/>
            <person name="Zou S."/>
            <person name="Wang X."/>
            <person name="Liu X."/>
            <person name="Wang F."/>
            <person name="Yang Y."/>
            <person name="An X."/>
            <person name="Dong Z."/>
            <person name="Zhang K."/>
            <person name="Zhang X."/>
            <person name="Luo M.C."/>
            <person name="Dvorak J."/>
            <person name="Tong Y."/>
            <person name="Wang J."/>
            <person name="Yang H."/>
            <person name="Li Z."/>
            <person name="Wang D."/>
            <person name="Zhang A."/>
            <person name="Wang J."/>
        </authorList>
    </citation>
    <scope>NUCLEOTIDE SEQUENCE</scope>
</reference>
<sequence>MAWVDVHSTVFGNGRRTRFVDVRVFRRGDWGAVAWLREAEATAACWWILAAGGDRDSRWAWGGARLAGPRDEEPGEAGNEATTAVLHSSQCSFGEESWQRGRGRRATRFRAGTVASVASGRVVRRSSSRGLQAKATASRVEGGDAGEKR</sequence>
<organism evidence="1">
    <name type="scientific">Triticum urartu</name>
    <name type="common">Red wild einkorn</name>
    <name type="synonym">Crithodium urartu</name>
    <dbReference type="NCBI Taxonomy" id="4572"/>
    <lineage>
        <taxon>Eukaryota</taxon>
        <taxon>Viridiplantae</taxon>
        <taxon>Streptophyta</taxon>
        <taxon>Embryophyta</taxon>
        <taxon>Tracheophyta</taxon>
        <taxon>Spermatophyta</taxon>
        <taxon>Magnoliopsida</taxon>
        <taxon>Liliopsida</taxon>
        <taxon>Poales</taxon>
        <taxon>Poaceae</taxon>
        <taxon>BOP clade</taxon>
        <taxon>Pooideae</taxon>
        <taxon>Triticodae</taxon>
        <taxon>Triticeae</taxon>
        <taxon>Triticinae</taxon>
        <taxon>Triticum</taxon>
    </lineage>
</organism>
<protein>
    <submittedName>
        <fullName evidence="1">Uncharacterized protein</fullName>
    </submittedName>
</protein>
<accession>M7Z5D1</accession>
<dbReference type="AlphaFoldDB" id="M7Z5D1"/>
<evidence type="ECO:0000313" key="1">
    <source>
        <dbReference type="EMBL" id="EMS58363.1"/>
    </source>
</evidence>